<evidence type="ECO:0000313" key="8">
    <source>
        <dbReference type="Proteomes" id="UP000268162"/>
    </source>
</evidence>
<evidence type="ECO:0000313" key="7">
    <source>
        <dbReference type="EMBL" id="RKP35997.1"/>
    </source>
</evidence>
<feature type="region of interest" description="Disordered" evidence="5">
    <location>
        <begin position="246"/>
        <end position="282"/>
    </location>
</feature>
<feature type="compositionally biased region" description="Gly residues" evidence="5">
    <location>
        <begin position="272"/>
        <end position="282"/>
    </location>
</feature>
<keyword evidence="8" id="KW-1185">Reference proteome</keyword>
<dbReference type="AlphaFoldDB" id="A0A4P9ZRG8"/>
<keyword evidence="3 6" id="KW-1133">Transmembrane helix</keyword>
<dbReference type="InterPro" id="IPR027359">
    <property type="entry name" value="Volt_channel_dom_sf"/>
</dbReference>
<dbReference type="STRING" id="215637.A0A4P9ZRG8"/>
<dbReference type="GO" id="GO:0016020">
    <property type="term" value="C:membrane"/>
    <property type="evidence" value="ECO:0007669"/>
    <property type="project" value="UniProtKB-SubCell"/>
</dbReference>
<evidence type="ECO:0000256" key="2">
    <source>
        <dbReference type="ARBA" id="ARBA00022692"/>
    </source>
</evidence>
<accession>A0A4P9ZRG8</accession>
<organism evidence="7 8">
    <name type="scientific">Dimargaris cristalligena</name>
    <dbReference type="NCBI Taxonomy" id="215637"/>
    <lineage>
        <taxon>Eukaryota</taxon>
        <taxon>Fungi</taxon>
        <taxon>Fungi incertae sedis</taxon>
        <taxon>Zoopagomycota</taxon>
        <taxon>Kickxellomycotina</taxon>
        <taxon>Dimargaritomycetes</taxon>
        <taxon>Dimargaritales</taxon>
        <taxon>Dimargaritaceae</taxon>
        <taxon>Dimargaris</taxon>
    </lineage>
</organism>
<evidence type="ECO:0000256" key="4">
    <source>
        <dbReference type="ARBA" id="ARBA00023136"/>
    </source>
</evidence>
<evidence type="ECO:0000256" key="6">
    <source>
        <dbReference type="SAM" id="Phobius"/>
    </source>
</evidence>
<dbReference type="OrthoDB" id="429183at2759"/>
<dbReference type="Proteomes" id="UP000268162">
    <property type="component" value="Unassembled WGS sequence"/>
</dbReference>
<keyword evidence="2 6" id="KW-0812">Transmembrane</keyword>
<evidence type="ECO:0000256" key="5">
    <source>
        <dbReference type="SAM" id="MobiDB-lite"/>
    </source>
</evidence>
<dbReference type="EMBL" id="ML002737">
    <property type="protein sequence ID" value="RKP35997.1"/>
    <property type="molecule type" value="Genomic_DNA"/>
</dbReference>
<evidence type="ECO:0000256" key="1">
    <source>
        <dbReference type="ARBA" id="ARBA00004141"/>
    </source>
</evidence>
<gene>
    <name evidence="7" type="ORF">BJ085DRAFT_34840</name>
</gene>
<feature type="transmembrane region" description="Helical" evidence="6">
    <location>
        <begin position="37"/>
        <end position="58"/>
    </location>
</feature>
<feature type="compositionally biased region" description="Low complexity" evidence="5">
    <location>
        <begin position="262"/>
        <end position="271"/>
    </location>
</feature>
<keyword evidence="4 6" id="KW-0472">Membrane</keyword>
<evidence type="ECO:0000256" key="3">
    <source>
        <dbReference type="ARBA" id="ARBA00022989"/>
    </source>
</evidence>
<sequence>MEPSYQRLTDNPIRTPYHLSARDVFNAAANQLLYSRFYTYFYILLGVLSLISLIVALSEKCPSTGFIILESIICFAMVVEVTTRIVALGKIYWNSALNIIDLVLVFLCIILLVLLSTGCSAASSSEELFNTVILLLRNCVQISRVGMMIRQNQRHMDARDVTVQFSTTADRHSGEDRDFEADELDYRYGSHTTGGSPGLQEIIAIDDGYDSPPPQYAPNGNDPPAHFDNTRFGAARGFTTVSRFSPSIQASPGTGAPVPSLAANNKSSKNGGNHGAGGILPM</sequence>
<feature type="transmembrane region" description="Helical" evidence="6">
    <location>
        <begin position="64"/>
        <end position="87"/>
    </location>
</feature>
<proteinExistence type="predicted"/>
<reference evidence="8" key="1">
    <citation type="journal article" date="2018" name="Nat. Microbiol.">
        <title>Leveraging single-cell genomics to expand the fungal tree of life.</title>
        <authorList>
            <person name="Ahrendt S.R."/>
            <person name="Quandt C.A."/>
            <person name="Ciobanu D."/>
            <person name="Clum A."/>
            <person name="Salamov A."/>
            <person name="Andreopoulos B."/>
            <person name="Cheng J.F."/>
            <person name="Woyke T."/>
            <person name="Pelin A."/>
            <person name="Henrissat B."/>
            <person name="Reynolds N.K."/>
            <person name="Benny G.L."/>
            <person name="Smith M.E."/>
            <person name="James T.Y."/>
            <person name="Grigoriev I.V."/>
        </authorList>
    </citation>
    <scope>NUCLEOTIDE SEQUENCE [LARGE SCALE GENOMIC DNA]</scope>
    <source>
        <strain evidence="8">RSA 468</strain>
    </source>
</reference>
<comment type="subcellular location">
    <subcellularLocation>
        <location evidence="1">Membrane</location>
        <topology evidence="1">Multi-pass membrane protein</topology>
    </subcellularLocation>
</comment>
<dbReference type="PANTHER" id="PTHR38483">
    <property type="entry name" value="CHROMOSOME 1, WHOLE GENOME SHOTGUN SEQUENCE"/>
    <property type="match status" value="1"/>
</dbReference>
<dbReference type="Gene3D" id="1.20.120.350">
    <property type="entry name" value="Voltage-gated potassium channels. Chain C"/>
    <property type="match status" value="1"/>
</dbReference>
<name>A0A4P9ZRG8_9FUNG</name>
<evidence type="ECO:0008006" key="9">
    <source>
        <dbReference type="Google" id="ProtNLM"/>
    </source>
</evidence>
<protein>
    <recommendedName>
        <fullName evidence="9">Ion transport domain-containing protein</fullName>
    </recommendedName>
</protein>
<feature type="transmembrane region" description="Helical" evidence="6">
    <location>
        <begin position="99"/>
        <end position="123"/>
    </location>
</feature>
<dbReference type="PANTHER" id="PTHR38483:SF1">
    <property type="entry name" value="ION TRANSPORT DOMAIN-CONTAINING PROTEIN"/>
    <property type="match status" value="1"/>
</dbReference>